<keyword evidence="3" id="KW-1185">Reference proteome</keyword>
<evidence type="ECO:0000313" key="2">
    <source>
        <dbReference type="EMBL" id="GFY94212.1"/>
    </source>
</evidence>
<feature type="compositionally biased region" description="Gly residues" evidence="1">
    <location>
        <begin position="11"/>
        <end position="28"/>
    </location>
</feature>
<organism evidence="2 3">
    <name type="scientific">Actinidia rufa</name>
    <dbReference type="NCBI Taxonomy" id="165716"/>
    <lineage>
        <taxon>Eukaryota</taxon>
        <taxon>Viridiplantae</taxon>
        <taxon>Streptophyta</taxon>
        <taxon>Embryophyta</taxon>
        <taxon>Tracheophyta</taxon>
        <taxon>Spermatophyta</taxon>
        <taxon>Magnoliopsida</taxon>
        <taxon>eudicotyledons</taxon>
        <taxon>Gunneridae</taxon>
        <taxon>Pentapetalae</taxon>
        <taxon>asterids</taxon>
        <taxon>Ericales</taxon>
        <taxon>Actinidiaceae</taxon>
        <taxon>Actinidia</taxon>
    </lineage>
</organism>
<reference evidence="2 3" key="1">
    <citation type="submission" date="2019-07" db="EMBL/GenBank/DDBJ databases">
        <title>De Novo Assembly of kiwifruit Actinidia rufa.</title>
        <authorList>
            <person name="Sugita-Konishi S."/>
            <person name="Sato K."/>
            <person name="Mori E."/>
            <person name="Abe Y."/>
            <person name="Kisaki G."/>
            <person name="Hamano K."/>
            <person name="Suezawa K."/>
            <person name="Otani M."/>
            <person name="Fukuda T."/>
            <person name="Manabe T."/>
            <person name="Gomi K."/>
            <person name="Tabuchi M."/>
            <person name="Akimitsu K."/>
            <person name="Kataoka I."/>
        </authorList>
    </citation>
    <scope>NUCLEOTIDE SEQUENCE [LARGE SCALE GENOMIC DNA]</scope>
    <source>
        <strain evidence="3">cv. Fuchu</strain>
    </source>
</reference>
<accession>A0A7J0F674</accession>
<dbReference type="EMBL" id="BJWL01000009">
    <property type="protein sequence ID" value="GFY94212.1"/>
    <property type="molecule type" value="Genomic_DNA"/>
</dbReference>
<evidence type="ECO:0000313" key="3">
    <source>
        <dbReference type="Proteomes" id="UP000585474"/>
    </source>
</evidence>
<dbReference type="AlphaFoldDB" id="A0A7J0F674"/>
<feature type="region of interest" description="Disordered" evidence="1">
    <location>
        <begin position="1"/>
        <end position="28"/>
    </location>
</feature>
<dbReference type="Proteomes" id="UP000585474">
    <property type="component" value="Unassembled WGS sequence"/>
</dbReference>
<sequence>MEARRCVFDSGAGGVDSGNGGFDSGDGGFDSSDGGFDLTGTLPSLLERVSDLTKLGRVSVTLLRQKRRFAVLGGSATPCAIPATKARWSMCPH</sequence>
<evidence type="ECO:0000256" key="1">
    <source>
        <dbReference type="SAM" id="MobiDB-lite"/>
    </source>
</evidence>
<name>A0A7J0F674_9ERIC</name>
<gene>
    <name evidence="2" type="ORF">Acr_09g0006580</name>
</gene>
<comment type="caution">
    <text evidence="2">The sequence shown here is derived from an EMBL/GenBank/DDBJ whole genome shotgun (WGS) entry which is preliminary data.</text>
</comment>
<protein>
    <submittedName>
        <fullName evidence="2">Uncharacterized protein</fullName>
    </submittedName>
</protein>
<proteinExistence type="predicted"/>